<dbReference type="Proteomes" id="UP000824633">
    <property type="component" value="Chromosome"/>
</dbReference>
<dbReference type="Pfam" id="PF13552">
    <property type="entry name" value="DUF4127"/>
    <property type="match status" value="1"/>
</dbReference>
<evidence type="ECO:0000313" key="1">
    <source>
        <dbReference type="EMBL" id="BCZ48813.1"/>
    </source>
</evidence>
<keyword evidence="2" id="KW-1185">Reference proteome</keyword>
<accession>A0ABM7TKZ8</accession>
<dbReference type="InterPro" id="IPR025394">
    <property type="entry name" value="DUF4127"/>
</dbReference>
<sequence>MMKVLFIPLDERPCNFNFPQSIIKTRKDVELVTPPKELLGDKKNPRDVKKLWSFVFENVGNCDYAIISIDMLVYGGLIPSRIHKLDMEEAKIYIENIRKIKGFNPIIKIYGFNCIMRSPQYNSSEEEPEYYETYGHNLFRRAYLMDKKERYKISKEEEMELESIKIPEKVLNDYENRRKFNLNVNIEVVKLVTEGVIEFLTIPQDDSSEYGYTAIAQKKVIKFVEENKLEFKVNIYPGADEVGCSLLARALNDHLKRTIKIYPFYASTLGASIIPLYEDRPMNESLKYHIRVCGAEIVYNEKDADIILAINCPGKKMQESFDQLKNLDLTYSSHRNLQDFVYNIQKYIQQGKKVIVCDSAFSNGGDLKLIDFMDRLGLLDKIIAYAGWNTNCNTLGTVLASGIYAFDQESSEICTNKVYRIVEDVLYQSTVRQKVSNEYLPKFELNIYDFKDKQNQVEEEIKKLLVEEYEKLNISKIYGLDLKRVILPWRRMFEVDLELTILKK</sequence>
<reference evidence="2" key="1">
    <citation type="submission" date="2021-07" db="EMBL/GenBank/DDBJ databases">
        <title>Complete genome sequencing of a Clostridium isolate.</title>
        <authorList>
            <person name="Ueki A."/>
            <person name="Tonouchi A."/>
        </authorList>
    </citation>
    <scope>NUCLEOTIDE SEQUENCE [LARGE SCALE GENOMIC DNA]</scope>
    <source>
        <strain evidence="2">C5S11</strain>
    </source>
</reference>
<evidence type="ECO:0000313" key="2">
    <source>
        <dbReference type="Proteomes" id="UP000824633"/>
    </source>
</evidence>
<proteinExistence type="predicted"/>
<dbReference type="EMBL" id="AP024849">
    <property type="protein sequence ID" value="BCZ48813.1"/>
    <property type="molecule type" value="Genomic_DNA"/>
</dbReference>
<dbReference type="RefSeq" id="WP_224035050.1">
    <property type="nucleotide sequence ID" value="NZ_AP024849.1"/>
</dbReference>
<organism evidence="1 2">
    <name type="scientific">Clostridium gelidum</name>
    <dbReference type="NCBI Taxonomy" id="704125"/>
    <lineage>
        <taxon>Bacteria</taxon>
        <taxon>Bacillati</taxon>
        <taxon>Bacillota</taxon>
        <taxon>Clostridia</taxon>
        <taxon>Eubacteriales</taxon>
        <taxon>Clostridiaceae</taxon>
        <taxon>Clostridium</taxon>
    </lineage>
</organism>
<evidence type="ECO:0008006" key="3">
    <source>
        <dbReference type="Google" id="ProtNLM"/>
    </source>
</evidence>
<gene>
    <name evidence="1" type="ORF">psyc5s11_48800</name>
</gene>
<protein>
    <recommendedName>
        <fullName evidence="3">DUF4127 family protein</fullName>
    </recommendedName>
</protein>
<name>A0ABM7TKZ8_9CLOT</name>